<dbReference type="KEGG" id="maer:DAI18_18180"/>
<reference evidence="1 2" key="1">
    <citation type="submission" date="2018-04" db="EMBL/GenBank/DDBJ databases">
        <title>Denitrifier Microvirgula.</title>
        <authorList>
            <person name="Anderson E."/>
            <person name="Jang J."/>
            <person name="Ishii S."/>
        </authorList>
    </citation>
    <scope>NUCLEOTIDE SEQUENCE [LARGE SCALE GENOMIC DNA]</scope>
    <source>
        <strain evidence="1 2">BE2.4</strain>
    </source>
</reference>
<dbReference type="Proteomes" id="UP000244173">
    <property type="component" value="Chromosome"/>
</dbReference>
<dbReference type="InterPro" id="IPR025127">
    <property type="entry name" value="DUF4054"/>
</dbReference>
<dbReference type="RefSeq" id="WP_107890146.1">
    <property type="nucleotide sequence ID" value="NZ_CP028519.1"/>
</dbReference>
<keyword evidence="2" id="KW-1185">Reference proteome</keyword>
<organism evidence="1 2">
    <name type="scientific">Microvirgula aerodenitrificans</name>
    <dbReference type="NCBI Taxonomy" id="57480"/>
    <lineage>
        <taxon>Bacteria</taxon>
        <taxon>Pseudomonadati</taxon>
        <taxon>Pseudomonadota</taxon>
        <taxon>Betaproteobacteria</taxon>
        <taxon>Neisseriales</taxon>
        <taxon>Aquaspirillaceae</taxon>
        <taxon>Microvirgula</taxon>
    </lineage>
</organism>
<dbReference type="AlphaFoldDB" id="A0A2S0PEH9"/>
<gene>
    <name evidence="1" type="ORF">DAI18_18180</name>
</gene>
<proteinExistence type="predicted"/>
<protein>
    <submittedName>
        <fullName evidence="1">DUF4054 domain-containing protein</fullName>
    </submittedName>
</protein>
<dbReference type="Pfam" id="PF13262">
    <property type="entry name" value="DUF4054"/>
    <property type="match status" value="1"/>
</dbReference>
<evidence type="ECO:0000313" key="2">
    <source>
        <dbReference type="Proteomes" id="UP000244173"/>
    </source>
</evidence>
<name>A0A2S0PEH9_9NEIS</name>
<accession>A0A2S0PEH9</accession>
<evidence type="ECO:0000313" key="1">
    <source>
        <dbReference type="EMBL" id="AVY95755.1"/>
    </source>
</evidence>
<dbReference type="EMBL" id="CP028519">
    <property type="protein sequence ID" value="AVY95755.1"/>
    <property type="molecule type" value="Genomic_DNA"/>
</dbReference>
<sequence length="123" mass="12640">MAEPTVDDLVARYPEFSKADPNQVGLLISEAALEVDAGAWGKFRCAGVMALAAHLLALAKQTAKGAAAASGQVTGKKAGDVQLNYAAAPVAALADALLATTVYGQRYLQLRGLVAFGIRVVTP</sequence>